<evidence type="ECO:0000313" key="3">
    <source>
        <dbReference type="Proteomes" id="UP001301769"/>
    </source>
</evidence>
<evidence type="ECO:0000256" key="1">
    <source>
        <dbReference type="ARBA" id="ARBA00023002"/>
    </source>
</evidence>
<comment type="caution">
    <text evidence="2">The sequence shown here is derived from an EMBL/GenBank/DDBJ whole genome shotgun (WGS) entry which is preliminary data.</text>
</comment>
<proteinExistence type="predicted"/>
<keyword evidence="1" id="KW-0560">Oxidoreductase</keyword>
<accession>A0AAN6XUY1</accession>
<evidence type="ECO:0008006" key="4">
    <source>
        <dbReference type="Google" id="ProtNLM"/>
    </source>
</evidence>
<dbReference type="InterPro" id="IPR036188">
    <property type="entry name" value="FAD/NAD-bd_sf"/>
</dbReference>
<dbReference type="SUPFAM" id="SSF51905">
    <property type="entry name" value="FAD/NAD(P)-binding domain"/>
    <property type="match status" value="2"/>
</dbReference>
<dbReference type="PANTHER" id="PTHR43539">
    <property type="entry name" value="FLAVIN-BINDING MONOOXYGENASE-LIKE PROTEIN (AFU_ORTHOLOGUE AFUA_4G09220)"/>
    <property type="match status" value="1"/>
</dbReference>
<reference evidence="2" key="1">
    <citation type="journal article" date="2023" name="Mol. Phylogenet. Evol.">
        <title>Genome-scale phylogeny and comparative genomics of the fungal order Sordariales.</title>
        <authorList>
            <person name="Hensen N."/>
            <person name="Bonometti L."/>
            <person name="Westerberg I."/>
            <person name="Brannstrom I.O."/>
            <person name="Guillou S."/>
            <person name="Cros-Aarteil S."/>
            <person name="Calhoun S."/>
            <person name="Haridas S."/>
            <person name="Kuo A."/>
            <person name="Mondo S."/>
            <person name="Pangilinan J."/>
            <person name="Riley R."/>
            <person name="LaButti K."/>
            <person name="Andreopoulos B."/>
            <person name="Lipzen A."/>
            <person name="Chen C."/>
            <person name="Yan M."/>
            <person name="Daum C."/>
            <person name="Ng V."/>
            <person name="Clum A."/>
            <person name="Steindorff A."/>
            <person name="Ohm R.A."/>
            <person name="Martin F."/>
            <person name="Silar P."/>
            <person name="Natvig D.O."/>
            <person name="Lalanne C."/>
            <person name="Gautier V."/>
            <person name="Ament-Velasquez S.L."/>
            <person name="Kruys A."/>
            <person name="Hutchinson M.I."/>
            <person name="Powell A.J."/>
            <person name="Barry K."/>
            <person name="Miller A.N."/>
            <person name="Grigoriev I.V."/>
            <person name="Debuchy R."/>
            <person name="Gladieux P."/>
            <person name="Hiltunen Thoren M."/>
            <person name="Johannesson H."/>
        </authorList>
    </citation>
    <scope>NUCLEOTIDE SEQUENCE</scope>
    <source>
        <strain evidence="2">PSN293</strain>
    </source>
</reference>
<reference evidence="2" key="2">
    <citation type="submission" date="2023-05" db="EMBL/GenBank/DDBJ databases">
        <authorList>
            <consortium name="Lawrence Berkeley National Laboratory"/>
            <person name="Steindorff A."/>
            <person name="Hensen N."/>
            <person name="Bonometti L."/>
            <person name="Westerberg I."/>
            <person name="Brannstrom I.O."/>
            <person name="Guillou S."/>
            <person name="Cros-Aarteil S."/>
            <person name="Calhoun S."/>
            <person name="Haridas S."/>
            <person name="Kuo A."/>
            <person name="Mondo S."/>
            <person name="Pangilinan J."/>
            <person name="Riley R."/>
            <person name="Labutti K."/>
            <person name="Andreopoulos B."/>
            <person name="Lipzen A."/>
            <person name="Chen C."/>
            <person name="Yanf M."/>
            <person name="Daum C."/>
            <person name="Ng V."/>
            <person name="Clum A."/>
            <person name="Ohm R."/>
            <person name="Martin F."/>
            <person name="Silar P."/>
            <person name="Natvig D."/>
            <person name="Lalanne C."/>
            <person name="Gautier V."/>
            <person name="Ament-Velasquez S.L."/>
            <person name="Kruys A."/>
            <person name="Hutchinson M.I."/>
            <person name="Powell A.J."/>
            <person name="Barry K."/>
            <person name="Miller A.N."/>
            <person name="Grigoriev I.V."/>
            <person name="Debuchy R."/>
            <person name="Gladieux P."/>
            <person name="Thoren M.H."/>
            <person name="Johannesson H."/>
        </authorList>
    </citation>
    <scope>NUCLEOTIDE SEQUENCE</scope>
    <source>
        <strain evidence="2">PSN293</strain>
    </source>
</reference>
<evidence type="ECO:0000313" key="2">
    <source>
        <dbReference type="EMBL" id="KAK4207086.1"/>
    </source>
</evidence>
<dbReference type="GO" id="GO:0050660">
    <property type="term" value="F:flavin adenine dinucleotide binding"/>
    <property type="evidence" value="ECO:0007669"/>
    <property type="project" value="TreeGrafter"/>
</dbReference>
<gene>
    <name evidence="2" type="ORF">QBC37DRAFT_434013</name>
</gene>
<organism evidence="2 3">
    <name type="scientific">Rhypophila decipiens</name>
    <dbReference type="NCBI Taxonomy" id="261697"/>
    <lineage>
        <taxon>Eukaryota</taxon>
        <taxon>Fungi</taxon>
        <taxon>Dikarya</taxon>
        <taxon>Ascomycota</taxon>
        <taxon>Pezizomycotina</taxon>
        <taxon>Sordariomycetes</taxon>
        <taxon>Sordariomycetidae</taxon>
        <taxon>Sordariales</taxon>
        <taxon>Naviculisporaceae</taxon>
        <taxon>Rhypophila</taxon>
    </lineage>
</organism>
<name>A0AAN6XUY1_9PEZI</name>
<sequence>MSGERAEKSWQESCTYTADLPPLVVSFRLSCAVKIVGTMAAHESAAAGEYPERVDFRKTLAGNPLPSITPGTPMSSASGDELTQQALSVVDALNAALVADDAEALERCFSPEQAYWRDQVALTWHMRTFRSPGVVAANLLATWKARAVPEGFRLEGTPLVVPVSPTLQWLDCSLSFRTASPAASASGRLLLLPHTGSGTVQWKVWILSTWLVSLDLQHEDESLLQSPGRQLGGLPRIETEVLIIGGGNAGACLAARLKALAVDSIMLERNERPGDNWARRYDSLRFHIPTSMCEMPYIEYPKELQTPNRLSRDDLAAQLRRFSSAFGLNIITSAHIRSTVYNPSAERWEVTFTIGLNSGNSPPKAIVVVARHLVQATGVASQKPYSPSLPDANLYRGRSLHSASYSNPSASLPAGAKSVIVVGAANTAFDVVSDLASSSSPLAITMVVRSPTYIIPESYVFDPRGFGAYDALPLPVADRALCTLPTVVDAHLAGSLFAALAAQEPERYAALAATGFPVHDSTHPGQNIVCTLLERGGGHYVDIGGTRVLEERRAAVKVGEPERWTARGLRFHDGSEVEADVVIWCTGFGDKNVRAVVEGILGGEGEGGQTTTTPPDGLLLGPREIAERVDATWGLDEEGEIRGMWKRHLGMKNYWVMGGHTMQHRWYSRLLAMQIKAGLAGILPPAYRYTAGV</sequence>
<keyword evidence="3" id="KW-1185">Reference proteome</keyword>
<protein>
    <recommendedName>
        <fullName evidence="4">Flavin-containing monooxygenase</fullName>
    </recommendedName>
</protein>
<dbReference type="PANTHER" id="PTHR43539:SF68">
    <property type="entry name" value="FLAVIN-BINDING MONOOXYGENASE-LIKE PROTEIN (AFU_ORTHOLOGUE AFUA_4G09220)"/>
    <property type="match status" value="1"/>
</dbReference>
<dbReference type="GO" id="GO:0004497">
    <property type="term" value="F:monooxygenase activity"/>
    <property type="evidence" value="ECO:0007669"/>
    <property type="project" value="TreeGrafter"/>
</dbReference>
<dbReference type="AlphaFoldDB" id="A0AAN6XUY1"/>
<dbReference type="Proteomes" id="UP001301769">
    <property type="component" value="Unassembled WGS sequence"/>
</dbReference>
<dbReference type="PRINTS" id="PR00368">
    <property type="entry name" value="FADPNR"/>
</dbReference>
<dbReference type="Pfam" id="PF13738">
    <property type="entry name" value="Pyr_redox_3"/>
    <property type="match status" value="1"/>
</dbReference>
<dbReference type="EMBL" id="MU858321">
    <property type="protein sequence ID" value="KAK4207086.1"/>
    <property type="molecule type" value="Genomic_DNA"/>
</dbReference>
<dbReference type="Gene3D" id="3.50.50.60">
    <property type="entry name" value="FAD/NAD(P)-binding domain"/>
    <property type="match status" value="2"/>
</dbReference>
<dbReference type="InterPro" id="IPR050982">
    <property type="entry name" value="Auxin_biosynth/cation_transpt"/>
</dbReference>